<dbReference type="PROSITE" id="PS01186">
    <property type="entry name" value="EGF_2"/>
    <property type="match status" value="1"/>
</dbReference>
<name>A0A8D0L3G4_SPHPU</name>
<evidence type="ECO:0000313" key="7">
    <source>
        <dbReference type="Ensembl" id="ENSSPUP00000004779.1"/>
    </source>
</evidence>
<comment type="subcellular location">
    <subcellularLocation>
        <location evidence="1">Membrane</location>
    </subcellularLocation>
</comment>
<evidence type="ECO:0000256" key="1">
    <source>
        <dbReference type="ARBA" id="ARBA00004370"/>
    </source>
</evidence>
<evidence type="ECO:0000259" key="6">
    <source>
        <dbReference type="PROSITE" id="PS01186"/>
    </source>
</evidence>
<protein>
    <recommendedName>
        <fullName evidence="6">EGF-like domain-containing protein</fullName>
    </recommendedName>
</protein>
<dbReference type="Pfam" id="PF12947">
    <property type="entry name" value="EGF_3"/>
    <property type="match status" value="1"/>
</dbReference>
<evidence type="ECO:0000256" key="5">
    <source>
        <dbReference type="ARBA" id="ARBA00023180"/>
    </source>
</evidence>
<dbReference type="InterPro" id="IPR000742">
    <property type="entry name" value="EGF"/>
</dbReference>
<sequence length="88" mass="9388">CNCLPGYSGDGVNICIPINPCHENNGGCSPFASCKYTGPGARSCSCSQDHIGNGLTCRGKLIQELMRSEAASTFYKNLRVGDKLFIII</sequence>
<evidence type="ECO:0000256" key="4">
    <source>
        <dbReference type="ARBA" id="ARBA00023157"/>
    </source>
</evidence>
<dbReference type="Proteomes" id="UP000694392">
    <property type="component" value="Unplaced"/>
</dbReference>
<keyword evidence="5" id="KW-0325">Glycoprotein</keyword>
<keyword evidence="4" id="KW-1015">Disulfide bond</keyword>
<dbReference type="PANTHER" id="PTHR24038:SF8">
    <property type="entry name" value="STABILIN-1"/>
    <property type="match status" value="1"/>
</dbReference>
<keyword evidence="3" id="KW-0472">Membrane</keyword>
<reference evidence="7" key="2">
    <citation type="submission" date="2025-09" db="UniProtKB">
        <authorList>
            <consortium name="Ensembl"/>
        </authorList>
    </citation>
    <scope>IDENTIFICATION</scope>
</reference>
<dbReference type="SUPFAM" id="SSF57196">
    <property type="entry name" value="EGF/Laminin"/>
    <property type="match status" value="1"/>
</dbReference>
<evidence type="ECO:0000313" key="8">
    <source>
        <dbReference type="Proteomes" id="UP000694392"/>
    </source>
</evidence>
<dbReference type="GeneTree" id="ENSGT00940000157928"/>
<feature type="domain" description="EGF-like" evidence="6">
    <location>
        <begin position="1"/>
        <end position="15"/>
    </location>
</feature>
<dbReference type="GO" id="GO:0016020">
    <property type="term" value="C:membrane"/>
    <property type="evidence" value="ECO:0007669"/>
    <property type="project" value="UniProtKB-SubCell"/>
</dbReference>
<dbReference type="InterPro" id="IPR024731">
    <property type="entry name" value="NELL2-like_EGF"/>
</dbReference>
<evidence type="ECO:0000256" key="3">
    <source>
        <dbReference type="ARBA" id="ARBA00023136"/>
    </source>
</evidence>
<evidence type="ECO:0000256" key="2">
    <source>
        <dbReference type="ARBA" id="ARBA00022536"/>
    </source>
</evidence>
<reference evidence="7" key="1">
    <citation type="submission" date="2025-08" db="UniProtKB">
        <authorList>
            <consortium name="Ensembl"/>
        </authorList>
    </citation>
    <scope>IDENTIFICATION</scope>
</reference>
<keyword evidence="2" id="KW-0245">EGF-like domain</keyword>
<accession>A0A8D0L3G4</accession>
<organism evidence="7 8">
    <name type="scientific">Sphenodon punctatus</name>
    <name type="common">Tuatara</name>
    <name type="synonym">Hatteria punctata</name>
    <dbReference type="NCBI Taxonomy" id="8508"/>
    <lineage>
        <taxon>Eukaryota</taxon>
        <taxon>Metazoa</taxon>
        <taxon>Chordata</taxon>
        <taxon>Craniata</taxon>
        <taxon>Vertebrata</taxon>
        <taxon>Euteleostomi</taxon>
        <taxon>Lepidosauria</taxon>
        <taxon>Sphenodontia</taxon>
        <taxon>Sphenodontidae</taxon>
        <taxon>Sphenodon</taxon>
    </lineage>
</organism>
<dbReference type="AlphaFoldDB" id="A0A8D0L3G4"/>
<keyword evidence="8" id="KW-1185">Reference proteome</keyword>
<dbReference type="Gene3D" id="2.10.25.10">
    <property type="entry name" value="Laminin"/>
    <property type="match status" value="1"/>
</dbReference>
<proteinExistence type="predicted"/>
<dbReference type="FunFam" id="2.10.25.10:FF:000040">
    <property type="entry name" value="Stabilin 2"/>
    <property type="match status" value="1"/>
</dbReference>
<dbReference type="Ensembl" id="ENSSPUT00000005078.1">
    <property type="protein sequence ID" value="ENSSPUP00000004779.1"/>
    <property type="gene ID" value="ENSSPUG00000003703.1"/>
</dbReference>
<dbReference type="PANTHER" id="PTHR24038">
    <property type="entry name" value="STABILIN"/>
    <property type="match status" value="1"/>
</dbReference>